<dbReference type="HOGENOM" id="CLU_009736_5_2_9"/>
<proteinExistence type="inferred from homology"/>
<dbReference type="eggNOG" id="COG0608">
    <property type="taxonomic scope" value="Bacteria"/>
</dbReference>
<feature type="domain" description="DDH" evidence="6">
    <location>
        <begin position="76"/>
        <end position="226"/>
    </location>
</feature>
<dbReference type="InterPro" id="IPR004610">
    <property type="entry name" value="RecJ"/>
</dbReference>
<dbReference type="GO" id="GO:0003676">
    <property type="term" value="F:nucleic acid binding"/>
    <property type="evidence" value="ECO:0007669"/>
    <property type="project" value="InterPro"/>
</dbReference>
<reference evidence="9" key="1">
    <citation type="submission" date="2009-04" db="EMBL/GenBank/DDBJ databases">
        <authorList>
            <person name="Weinstock G."/>
            <person name="Sodergren E."/>
            <person name="Clifton S."/>
            <person name="Fulton L."/>
            <person name="Fulton B."/>
            <person name="Courtney L."/>
            <person name="Fronick C."/>
            <person name="Harrison M."/>
            <person name="Strong C."/>
            <person name="Farmer C."/>
            <person name="Delahaunty K."/>
            <person name="Markovic C."/>
            <person name="Hall O."/>
            <person name="Minx P."/>
            <person name="Tomlinson C."/>
            <person name="Mitreva M."/>
            <person name="Nelson J."/>
            <person name="Hou S."/>
            <person name="Wollam A."/>
            <person name="Pepin K.H."/>
            <person name="Johnson M."/>
            <person name="Bhonagiri V."/>
            <person name="Nash W.E."/>
            <person name="Warren W."/>
            <person name="Chinwalla A."/>
            <person name="Mardis E.R."/>
            <person name="Wilson R.K."/>
        </authorList>
    </citation>
    <scope>NUCLEOTIDE SEQUENCE [LARGE SCALE GENOMIC DNA]</scope>
    <source>
        <strain evidence="9">DSM 14600</strain>
    </source>
</reference>
<dbReference type="InterPro" id="IPR001667">
    <property type="entry name" value="DDH_dom"/>
</dbReference>
<evidence type="ECO:0000256" key="3">
    <source>
        <dbReference type="ARBA" id="ARBA00022722"/>
    </source>
</evidence>
<feature type="domain" description="RecJ OB" evidence="8">
    <location>
        <begin position="461"/>
        <end position="583"/>
    </location>
</feature>
<evidence type="ECO:0000313" key="10">
    <source>
        <dbReference type="Proteomes" id="UP000003494"/>
    </source>
</evidence>
<dbReference type="GO" id="GO:0008409">
    <property type="term" value="F:5'-3' exonuclease activity"/>
    <property type="evidence" value="ECO:0007669"/>
    <property type="project" value="InterPro"/>
</dbReference>
<dbReference type="GO" id="GO:0006281">
    <property type="term" value="P:DNA repair"/>
    <property type="evidence" value="ECO:0007669"/>
    <property type="project" value="InterPro"/>
</dbReference>
<accession>C4GBT7</accession>
<dbReference type="Pfam" id="PF01368">
    <property type="entry name" value="DHH"/>
    <property type="match status" value="1"/>
</dbReference>
<evidence type="ECO:0000259" key="6">
    <source>
        <dbReference type="Pfam" id="PF01368"/>
    </source>
</evidence>
<evidence type="ECO:0000256" key="1">
    <source>
        <dbReference type="ARBA" id="ARBA00005915"/>
    </source>
</evidence>
<evidence type="ECO:0000256" key="4">
    <source>
        <dbReference type="ARBA" id="ARBA00022801"/>
    </source>
</evidence>
<dbReference type="PANTHER" id="PTHR30255">
    <property type="entry name" value="SINGLE-STRANDED-DNA-SPECIFIC EXONUCLEASE RECJ"/>
    <property type="match status" value="1"/>
</dbReference>
<dbReference type="STRING" id="626523.GCWU000342_01390"/>
<dbReference type="Pfam" id="PF17768">
    <property type="entry name" value="RecJ_OB"/>
    <property type="match status" value="1"/>
</dbReference>
<evidence type="ECO:0000256" key="2">
    <source>
        <dbReference type="ARBA" id="ARBA00019841"/>
    </source>
</evidence>
<dbReference type="NCBIfam" id="TIGR00644">
    <property type="entry name" value="recJ"/>
    <property type="match status" value="1"/>
</dbReference>
<dbReference type="InterPro" id="IPR038763">
    <property type="entry name" value="DHH_sf"/>
</dbReference>
<evidence type="ECO:0000313" key="9">
    <source>
        <dbReference type="EMBL" id="EEP28580.1"/>
    </source>
</evidence>
<dbReference type="SUPFAM" id="SSF64182">
    <property type="entry name" value="DHH phosphoesterases"/>
    <property type="match status" value="1"/>
</dbReference>
<dbReference type="InterPro" id="IPR051673">
    <property type="entry name" value="SSDNA_exonuclease_RecJ"/>
</dbReference>
<protein>
    <recommendedName>
        <fullName evidence="2">Single-stranded-DNA-specific exonuclease RecJ</fullName>
    </recommendedName>
</protein>
<dbReference type="InterPro" id="IPR041122">
    <property type="entry name" value="RecJ_OB"/>
</dbReference>
<feature type="domain" description="DHHA1" evidence="7">
    <location>
        <begin position="353"/>
        <end position="446"/>
    </location>
</feature>
<dbReference type="Pfam" id="PF02272">
    <property type="entry name" value="DHHA1"/>
    <property type="match status" value="1"/>
</dbReference>
<dbReference type="PANTHER" id="PTHR30255:SF2">
    <property type="entry name" value="SINGLE-STRANDED-DNA-SPECIFIC EXONUCLEASE RECJ"/>
    <property type="match status" value="1"/>
</dbReference>
<keyword evidence="10" id="KW-1185">Reference proteome</keyword>
<name>C4GBT7_9FIRM</name>
<evidence type="ECO:0000259" key="8">
    <source>
        <dbReference type="Pfam" id="PF17768"/>
    </source>
</evidence>
<keyword evidence="5 9" id="KW-0269">Exonuclease</keyword>
<evidence type="ECO:0000256" key="5">
    <source>
        <dbReference type="ARBA" id="ARBA00022839"/>
    </source>
</evidence>
<dbReference type="EMBL" id="ACIP02000002">
    <property type="protein sequence ID" value="EEP28580.1"/>
    <property type="molecule type" value="Genomic_DNA"/>
</dbReference>
<sequence>MSKWLLTNKKADFKALARANGIDQVTARVMVNRGVAEEDFDAYLHPSLDQIRNPHDLKDVDRAADLLSEAIDAGKKIRIIGDYDIDGIQSTYILHQALLTCQADVDYVLPKRIEDGYGLNSHLVEDAHESGVSLIITCDNGIAAKEAIARAKDLGMMVIVTDHHEVPFAMADGKRLDRLPPADAIVNPKQADCPYPFKEICGAVVAWKLVFVLYEKRGVSVTLAMDFLENAAFATVGDVMPLVDENRTIVSLGLERLRKTSNPGMAALMRVREIDPDHLSAYHIGFILGPCLNAAGRLETAEKSTRLLEEKEPEKAWVLAEDLAALNETRKAMTARGLEDAFTQIKEGDYAKDPVLVIYLPKLHESIAGLVAGKVKESLWRPCFILTDASAEGLVKGSGRSIPPYSMFEEMNRCKDLMVQFGGHPMAAGLSLRRDKIDSLRRALNANCTLTEDDLLPKIHIDVPMPLHYITISLVEELKRLEPFGNGNPKPLFAVRNVLVRSLRTMGREGQFLKFSLREGSSEVEGVYFGDARAFATAVEEAYGQGSWEEFCHGFRRDLAVRMVYEPQINSYRGRKSLQLVIREIEPEGD</sequence>
<comment type="caution">
    <text evidence="9">The sequence shown here is derived from an EMBL/GenBank/DDBJ whole genome shotgun (WGS) entry which is preliminary data.</text>
</comment>
<dbReference type="Gene3D" id="2.40.50.460">
    <property type="match status" value="1"/>
</dbReference>
<keyword evidence="3" id="KW-0540">Nuclease</keyword>
<keyword evidence="4 9" id="KW-0378">Hydrolase</keyword>
<dbReference type="GO" id="GO:0006310">
    <property type="term" value="P:DNA recombination"/>
    <property type="evidence" value="ECO:0007669"/>
    <property type="project" value="InterPro"/>
</dbReference>
<dbReference type="InterPro" id="IPR003156">
    <property type="entry name" value="DHHA1_dom"/>
</dbReference>
<organism evidence="9 10">
    <name type="scientific">Shuttleworthella satelles DSM 14600</name>
    <dbReference type="NCBI Taxonomy" id="626523"/>
    <lineage>
        <taxon>Bacteria</taxon>
        <taxon>Bacillati</taxon>
        <taxon>Bacillota</taxon>
        <taxon>Clostridia</taxon>
        <taxon>Lachnospirales</taxon>
        <taxon>Lachnospiraceae</taxon>
        <taxon>Shuttleworthella</taxon>
    </lineage>
</organism>
<evidence type="ECO:0000259" key="7">
    <source>
        <dbReference type="Pfam" id="PF02272"/>
    </source>
</evidence>
<dbReference type="Proteomes" id="UP000003494">
    <property type="component" value="Unassembled WGS sequence"/>
</dbReference>
<dbReference type="AlphaFoldDB" id="C4GBT7"/>
<dbReference type="RefSeq" id="WP_006906393.1">
    <property type="nucleotide sequence ID" value="NZ_GG665866.1"/>
</dbReference>
<gene>
    <name evidence="9" type="primary">recJ</name>
    <name evidence="9" type="ORF">GCWU000342_01390</name>
</gene>
<dbReference type="Gene3D" id="3.90.1640.30">
    <property type="match status" value="1"/>
</dbReference>
<comment type="similarity">
    <text evidence="1">Belongs to the RecJ family.</text>
</comment>